<organism evidence="5 6">
    <name type="scientific">Orchesella dallaii</name>
    <dbReference type="NCBI Taxonomy" id="48710"/>
    <lineage>
        <taxon>Eukaryota</taxon>
        <taxon>Metazoa</taxon>
        <taxon>Ecdysozoa</taxon>
        <taxon>Arthropoda</taxon>
        <taxon>Hexapoda</taxon>
        <taxon>Collembola</taxon>
        <taxon>Entomobryomorpha</taxon>
        <taxon>Entomobryoidea</taxon>
        <taxon>Orchesellidae</taxon>
        <taxon>Orchesellinae</taxon>
        <taxon>Orchesella</taxon>
    </lineage>
</organism>
<evidence type="ECO:0000313" key="5">
    <source>
        <dbReference type="EMBL" id="CAL8135179.1"/>
    </source>
</evidence>
<protein>
    <recommendedName>
        <fullName evidence="4">C2H2-type domain-containing protein</fullName>
    </recommendedName>
</protein>
<comment type="caution">
    <text evidence="5">The sequence shown here is derived from an EMBL/GenBank/DDBJ whole genome shotgun (WGS) entry which is preliminary data.</text>
</comment>
<proteinExistence type="predicted"/>
<sequence length="373" mass="43017">MHRLEKLKSSEPLEHASSSIDGDSDRIPMTPAPRNQPDNVEQLDIMNSHGFPRTAEELRNYVTQLQIQRINQLEMERGMLLATVDTLEKKCGRLTGKVDNLEKERGLLPEKMDKLERERAELARKVANLEDEREELTREVVRLGKVLESEKRKEDYWKLEQEVNKRIVVAELNLLLLNQSGPVVEENQEIGMLKKKLETVEQYLEDARVQTTEDKKLITVLKIKVASMDKADEEVKALKLQLNSAMQRERDAILKIRGLLDQIEVDAGIPILEESPPEEASALDCSMTDEDRVTEETPLVEVVPFERPTYSIRDSTGDSGLNRHMRRVHRRRGGTFGCSICGDIFSSKIEFSKHRYIVHGWRSTRRRKPRMVE</sequence>
<dbReference type="Proteomes" id="UP001642540">
    <property type="component" value="Unassembled WGS sequence"/>
</dbReference>
<feature type="compositionally biased region" description="Basic and acidic residues" evidence="3">
    <location>
        <begin position="1"/>
        <end position="14"/>
    </location>
</feature>
<dbReference type="Gene3D" id="3.30.160.60">
    <property type="entry name" value="Classic Zinc Finger"/>
    <property type="match status" value="1"/>
</dbReference>
<evidence type="ECO:0000256" key="1">
    <source>
        <dbReference type="PROSITE-ProRule" id="PRU00042"/>
    </source>
</evidence>
<evidence type="ECO:0000259" key="4">
    <source>
        <dbReference type="PROSITE" id="PS50157"/>
    </source>
</evidence>
<name>A0ABP1RTM7_9HEXA</name>
<feature type="domain" description="C2H2-type" evidence="4">
    <location>
        <begin position="336"/>
        <end position="359"/>
    </location>
</feature>
<dbReference type="InterPro" id="IPR013087">
    <property type="entry name" value="Znf_C2H2_type"/>
</dbReference>
<accession>A0ABP1RTM7</accession>
<dbReference type="PROSITE" id="PS00028">
    <property type="entry name" value="ZINC_FINGER_C2H2_1"/>
    <property type="match status" value="1"/>
</dbReference>
<evidence type="ECO:0000256" key="2">
    <source>
        <dbReference type="SAM" id="Coils"/>
    </source>
</evidence>
<evidence type="ECO:0000256" key="3">
    <source>
        <dbReference type="SAM" id="MobiDB-lite"/>
    </source>
</evidence>
<evidence type="ECO:0000313" key="6">
    <source>
        <dbReference type="Proteomes" id="UP001642540"/>
    </source>
</evidence>
<dbReference type="PROSITE" id="PS50157">
    <property type="entry name" value="ZINC_FINGER_C2H2_2"/>
    <property type="match status" value="1"/>
</dbReference>
<gene>
    <name evidence="5" type="ORF">ODALV1_LOCUS25866</name>
</gene>
<keyword evidence="2" id="KW-0175">Coiled coil</keyword>
<dbReference type="Gene3D" id="1.20.5.1000">
    <property type="entry name" value="arf6 gtpase in complex with a specific effector, jip4"/>
    <property type="match status" value="1"/>
</dbReference>
<feature type="region of interest" description="Disordered" evidence="3">
    <location>
        <begin position="1"/>
        <end position="40"/>
    </location>
</feature>
<keyword evidence="1" id="KW-0862">Zinc</keyword>
<reference evidence="5 6" key="1">
    <citation type="submission" date="2024-08" db="EMBL/GenBank/DDBJ databases">
        <authorList>
            <person name="Cucini C."/>
            <person name="Frati F."/>
        </authorList>
    </citation>
    <scope>NUCLEOTIDE SEQUENCE [LARGE SCALE GENOMIC DNA]</scope>
</reference>
<keyword evidence="6" id="KW-1185">Reference proteome</keyword>
<keyword evidence="1" id="KW-0479">Metal-binding</keyword>
<keyword evidence="1" id="KW-0863">Zinc-finger</keyword>
<feature type="coiled-coil region" evidence="2">
    <location>
        <begin position="70"/>
        <end position="153"/>
    </location>
</feature>
<dbReference type="EMBL" id="CAXLJM020000107">
    <property type="protein sequence ID" value="CAL8135179.1"/>
    <property type="molecule type" value="Genomic_DNA"/>
</dbReference>